<dbReference type="PROSITE" id="PS00658">
    <property type="entry name" value="FORK_HEAD_2"/>
    <property type="match status" value="1"/>
</dbReference>
<feature type="compositionally biased region" description="Low complexity" evidence="4">
    <location>
        <begin position="121"/>
        <end position="136"/>
    </location>
</feature>
<dbReference type="OrthoDB" id="5954824at2759"/>
<dbReference type="InterPro" id="IPR036390">
    <property type="entry name" value="WH_DNA-bd_sf"/>
</dbReference>
<feature type="compositionally biased region" description="Low complexity" evidence="4">
    <location>
        <begin position="79"/>
        <end position="96"/>
    </location>
</feature>
<dbReference type="InterPro" id="IPR030456">
    <property type="entry name" value="TF_fork_head_CS_2"/>
</dbReference>
<dbReference type="Pfam" id="PF00250">
    <property type="entry name" value="Forkhead"/>
    <property type="match status" value="1"/>
</dbReference>
<dbReference type="InParanoid" id="A0A067MYK3"/>
<dbReference type="InterPro" id="IPR036388">
    <property type="entry name" value="WH-like_DNA-bd_sf"/>
</dbReference>
<dbReference type="PRINTS" id="PR00053">
    <property type="entry name" value="FORKHEAD"/>
</dbReference>
<dbReference type="InterPro" id="IPR050211">
    <property type="entry name" value="FOX_domain-containing"/>
</dbReference>
<evidence type="ECO:0000313" key="7">
    <source>
        <dbReference type="Proteomes" id="UP000027195"/>
    </source>
</evidence>
<feature type="compositionally biased region" description="Basic residues" evidence="4">
    <location>
        <begin position="58"/>
        <end position="78"/>
    </location>
</feature>
<evidence type="ECO:0000256" key="1">
    <source>
        <dbReference type="ARBA" id="ARBA00023125"/>
    </source>
</evidence>
<feature type="compositionally biased region" description="Basic residues" evidence="4">
    <location>
        <begin position="251"/>
        <end position="261"/>
    </location>
</feature>
<feature type="compositionally biased region" description="Low complexity" evidence="4">
    <location>
        <begin position="277"/>
        <end position="318"/>
    </location>
</feature>
<feature type="domain" description="Fork-head" evidence="5">
    <location>
        <begin position="166"/>
        <end position="261"/>
    </location>
</feature>
<evidence type="ECO:0000259" key="5">
    <source>
        <dbReference type="PROSITE" id="PS50039"/>
    </source>
</evidence>
<dbReference type="STRING" id="930990.A0A067MYK3"/>
<dbReference type="PANTHER" id="PTHR11829:SF343">
    <property type="entry name" value="FORK-HEAD DOMAIN-CONTAINING PROTEIN"/>
    <property type="match status" value="1"/>
</dbReference>
<keyword evidence="1 3" id="KW-0238">DNA-binding</keyword>
<dbReference type="InterPro" id="IPR001766">
    <property type="entry name" value="Fork_head_dom"/>
</dbReference>
<reference evidence="7" key="1">
    <citation type="journal article" date="2014" name="Proc. Natl. Acad. Sci. U.S.A.">
        <title>Extensive sampling of basidiomycete genomes demonstrates inadequacy of the white-rot/brown-rot paradigm for wood decay fungi.</title>
        <authorList>
            <person name="Riley R."/>
            <person name="Salamov A.A."/>
            <person name="Brown D.W."/>
            <person name="Nagy L.G."/>
            <person name="Floudas D."/>
            <person name="Held B.W."/>
            <person name="Levasseur A."/>
            <person name="Lombard V."/>
            <person name="Morin E."/>
            <person name="Otillar R."/>
            <person name="Lindquist E.A."/>
            <person name="Sun H."/>
            <person name="LaButti K.M."/>
            <person name="Schmutz J."/>
            <person name="Jabbour D."/>
            <person name="Luo H."/>
            <person name="Baker S.E."/>
            <person name="Pisabarro A.G."/>
            <person name="Walton J.D."/>
            <person name="Blanchette R.A."/>
            <person name="Henrissat B."/>
            <person name="Martin F."/>
            <person name="Cullen D."/>
            <person name="Hibbett D.S."/>
            <person name="Grigoriev I.V."/>
        </authorList>
    </citation>
    <scope>NUCLEOTIDE SEQUENCE [LARGE SCALE GENOMIC DNA]</scope>
    <source>
        <strain evidence="7">FD-172 SS1</strain>
    </source>
</reference>
<protein>
    <recommendedName>
        <fullName evidence="5">Fork-head domain-containing protein</fullName>
    </recommendedName>
</protein>
<feature type="region of interest" description="Disordered" evidence="4">
    <location>
        <begin position="471"/>
        <end position="490"/>
    </location>
</feature>
<name>A0A067MYK3_BOTB1</name>
<dbReference type="PANTHER" id="PTHR11829">
    <property type="entry name" value="FORKHEAD BOX PROTEIN"/>
    <property type="match status" value="1"/>
</dbReference>
<keyword evidence="2 3" id="KW-0539">Nucleus</keyword>
<sequence>MSASTLHEHHMAHAHAHLHTPSPHPHANHSHSMGASNQSHQHPHPHHGTPLPLSYPHSHSHPHSHAHPHPQVHPHQSHPHPQSQSQSHSESQQQPPQSQPQPQPQPQQSQLQPNSAIAPSQTTHQHQQQQQQQQQQPATTFYPNQPPDSGAELGLAALRDSPGGEKPVYPYSTLIRYAIKGSPQKRLLLEDIYYAIEARFSYFRSAPRGWKNSVRHNLSLNPSFEKVPRPLTDRGKGSYWTVNDDIDPRAGVHRVRRRRNRSGMAQGEQSRKNSASAGNADGRAPGDAGASAGDNGASDGASAQAQVQAPAANAAPVHEAPPPAAHSAQYPPASYSTDDSGRPASHGQFIHRFAEAGSTAQTYHETGQDRMSQFGSQYIPVHYSDETPTSYQLSTTPGANARYRGSISDEEDAMPSEVDEHGNPIWRSIWLGEISRLAAATSEHDRAGASQEWYRAMVERIRIATMPSQFMQAPPQGQLSGHHHRVGHNT</sequence>
<dbReference type="AlphaFoldDB" id="A0A067MYK3"/>
<dbReference type="PROSITE" id="PS50039">
    <property type="entry name" value="FORK_HEAD_3"/>
    <property type="match status" value="1"/>
</dbReference>
<feature type="compositionally biased region" description="Basic and acidic residues" evidence="4">
    <location>
        <begin position="1"/>
        <end position="11"/>
    </location>
</feature>
<dbReference type="SUPFAM" id="SSF46785">
    <property type="entry name" value="Winged helix' DNA-binding domain"/>
    <property type="match status" value="1"/>
</dbReference>
<keyword evidence="7" id="KW-1185">Reference proteome</keyword>
<dbReference type="EMBL" id="KL198017">
    <property type="protein sequence ID" value="KDQ20694.1"/>
    <property type="molecule type" value="Genomic_DNA"/>
</dbReference>
<comment type="subcellular location">
    <subcellularLocation>
        <location evidence="3">Nucleus</location>
    </subcellularLocation>
</comment>
<dbReference type="GO" id="GO:0005634">
    <property type="term" value="C:nucleus"/>
    <property type="evidence" value="ECO:0007669"/>
    <property type="project" value="UniProtKB-SubCell"/>
</dbReference>
<evidence type="ECO:0000313" key="6">
    <source>
        <dbReference type="EMBL" id="KDQ20694.1"/>
    </source>
</evidence>
<evidence type="ECO:0000256" key="2">
    <source>
        <dbReference type="ARBA" id="ARBA00023242"/>
    </source>
</evidence>
<feature type="DNA-binding region" description="Fork-head" evidence="3">
    <location>
        <begin position="166"/>
        <end position="261"/>
    </location>
</feature>
<accession>A0A067MYK3</accession>
<evidence type="ECO:0000256" key="3">
    <source>
        <dbReference type="PROSITE-ProRule" id="PRU00089"/>
    </source>
</evidence>
<feature type="region of interest" description="Disordered" evidence="4">
    <location>
        <begin position="1"/>
        <end position="165"/>
    </location>
</feature>
<dbReference type="GO" id="GO:0000981">
    <property type="term" value="F:DNA-binding transcription factor activity, RNA polymerase II-specific"/>
    <property type="evidence" value="ECO:0007669"/>
    <property type="project" value="TreeGrafter"/>
</dbReference>
<dbReference type="SMART" id="SM00339">
    <property type="entry name" value="FH"/>
    <property type="match status" value="1"/>
</dbReference>
<dbReference type="HOGENOM" id="CLU_043549_0_0_1"/>
<dbReference type="CDD" id="cd00059">
    <property type="entry name" value="FH_FOX"/>
    <property type="match status" value="1"/>
</dbReference>
<proteinExistence type="predicted"/>
<organism evidence="6 7">
    <name type="scientific">Botryobasidium botryosum (strain FD-172 SS1)</name>
    <dbReference type="NCBI Taxonomy" id="930990"/>
    <lineage>
        <taxon>Eukaryota</taxon>
        <taxon>Fungi</taxon>
        <taxon>Dikarya</taxon>
        <taxon>Basidiomycota</taxon>
        <taxon>Agaricomycotina</taxon>
        <taxon>Agaricomycetes</taxon>
        <taxon>Cantharellales</taxon>
        <taxon>Botryobasidiaceae</taxon>
        <taxon>Botryobasidium</taxon>
    </lineage>
</organism>
<gene>
    <name evidence="6" type="ORF">BOTBODRAFT_26713</name>
</gene>
<feature type="region of interest" description="Disordered" evidence="4">
    <location>
        <begin position="250"/>
        <end position="345"/>
    </location>
</feature>
<evidence type="ECO:0000256" key="4">
    <source>
        <dbReference type="SAM" id="MobiDB-lite"/>
    </source>
</evidence>
<dbReference type="Proteomes" id="UP000027195">
    <property type="component" value="Unassembled WGS sequence"/>
</dbReference>
<dbReference type="Gene3D" id="1.10.10.10">
    <property type="entry name" value="Winged helix-like DNA-binding domain superfamily/Winged helix DNA-binding domain"/>
    <property type="match status" value="1"/>
</dbReference>
<dbReference type="GO" id="GO:0000978">
    <property type="term" value="F:RNA polymerase II cis-regulatory region sequence-specific DNA binding"/>
    <property type="evidence" value="ECO:0007669"/>
    <property type="project" value="TreeGrafter"/>
</dbReference>
<feature type="compositionally biased region" description="Low complexity" evidence="4">
    <location>
        <begin position="48"/>
        <end position="57"/>
    </location>
</feature>
<feature type="compositionally biased region" description="Basic residues" evidence="4">
    <location>
        <begin position="481"/>
        <end position="490"/>
    </location>
</feature>